<feature type="region of interest" description="Disordered" evidence="1">
    <location>
        <begin position="252"/>
        <end position="287"/>
    </location>
</feature>
<gene>
    <name evidence="2" type="ORF">ADEAN_000102900</name>
</gene>
<proteinExistence type="predicted"/>
<dbReference type="VEuPathDB" id="TriTrypDB:ADEAN_000102900"/>
<keyword evidence="3" id="KW-1185">Reference proteome</keyword>
<dbReference type="EMBL" id="LR877146">
    <property type="protein sequence ID" value="CAD2213586.1"/>
    <property type="molecule type" value="Genomic_DNA"/>
</dbReference>
<dbReference type="Proteomes" id="UP000515908">
    <property type="component" value="Chromosome 02"/>
</dbReference>
<sequence length="481" mass="52787">MRGHTYANEPVQLRLSGERNSVVHQQPYSLPPTPTVNGGASNPASATNRNPIRANPSGYGFPPSTYGSMRDDNNDAQPFGNYAGQASFFAGNGGQMGNQNTSQMNFSVQELPYQATSMYNTSMNGSMHGGAQQGFSMNMGRSGMFQPSLYQVNQPNNMESSMFVLPDMQGSNANMEDSIMSGTGASYMFPMNPMEHQRMLFLARTNVLPHNKWNYLRGENRGAFVARPFEVPVLTATEDSTVDVPVKTLKFNETSKSSKKSPSPGRKNSSMKKNNSKRGSSRGSFRGNEVSMNYITEVYVATNSFYGHEVSEGFTETNAAGAGRTTSLYNTLSRYDSTASSSYNILNADDRKDSVYHVPAEEKKQKSSTKAVEKVPSKKPAKTSSDTTQKTAKSANTSGKPRPPAKTVPKILLPSFQQKAAPPAPQPDLDITDEAFKAKYPDFDQADTRPLEVRLLDVVKLFPNCKYNTYDNIPWVDSPRA</sequence>
<reference evidence="2 3" key="1">
    <citation type="submission" date="2020-08" db="EMBL/GenBank/DDBJ databases">
        <authorList>
            <person name="Newling K."/>
            <person name="Davey J."/>
            <person name="Forrester S."/>
        </authorList>
    </citation>
    <scope>NUCLEOTIDE SEQUENCE [LARGE SCALE GENOMIC DNA]</scope>
    <source>
        <strain evidence="3">Crithidia deanei Carvalho (ATCC PRA-265)</strain>
    </source>
</reference>
<organism evidence="2 3">
    <name type="scientific">Angomonas deanei</name>
    <dbReference type="NCBI Taxonomy" id="59799"/>
    <lineage>
        <taxon>Eukaryota</taxon>
        <taxon>Discoba</taxon>
        <taxon>Euglenozoa</taxon>
        <taxon>Kinetoplastea</taxon>
        <taxon>Metakinetoplastina</taxon>
        <taxon>Trypanosomatida</taxon>
        <taxon>Trypanosomatidae</taxon>
        <taxon>Strigomonadinae</taxon>
        <taxon>Angomonas</taxon>
    </lineage>
</organism>
<evidence type="ECO:0000313" key="3">
    <source>
        <dbReference type="Proteomes" id="UP000515908"/>
    </source>
</evidence>
<protein>
    <submittedName>
        <fullName evidence="2">Uncharacterized protein</fullName>
    </submittedName>
</protein>
<feature type="compositionally biased region" description="Basic and acidic residues" evidence="1">
    <location>
        <begin position="356"/>
        <end position="376"/>
    </location>
</feature>
<feature type="compositionally biased region" description="Low complexity" evidence="1">
    <location>
        <begin position="260"/>
        <end position="273"/>
    </location>
</feature>
<name>A0A7G2C1T4_9TRYP</name>
<feature type="region of interest" description="Disordered" evidence="1">
    <location>
        <begin position="356"/>
        <end position="430"/>
    </location>
</feature>
<evidence type="ECO:0000313" key="2">
    <source>
        <dbReference type="EMBL" id="CAD2213586.1"/>
    </source>
</evidence>
<dbReference type="AlphaFoldDB" id="A0A7G2C1T4"/>
<feature type="compositionally biased region" description="Polar residues" evidence="1">
    <location>
        <begin position="35"/>
        <end position="50"/>
    </location>
</feature>
<evidence type="ECO:0000256" key="1">
    <source>
        <dbReference type="SAM" id="MobiDB-lite"/>
    </source>
</evidence>
<feature type="region of interest" description="Disordered" evidence="1">
    <location>
        <begin position="24"/>
        <end position="59"/>
    </location>
</feature>
<feature type="compositionally biased region" description="Polar residues" evidence="1">
    <location>
        <begin position="382"/>
        <end position="399"/>
    </location>
</feature>
<accession>A0A7G2C1T4</accession>